<organism evidence="3">
    <name type="scientific">Laccaria bicolor (strain S238N-H82 / ATCC MYA-4686)</name>
    <name type="common">Bicoloured deceiver</name>
    <name type="synonym">Laccaria laccata var. bicolor</name>
    <dbReference type="NCBI Taxonomy" id="486041"/>
    <lineage>
        <taxon>Eukaryota</taxon>
        <taxon>Fungi</taxon>
        <taxon>Dikarya</taxon>
        <taxon>Basidiomycota</taxon>
        <taxon>Agaricomycotina</taxon>
        <taxon>Agaricomycetes</taxon>
        <taxon>Agaricomycetidae</taxon>
        <taxon>Agaricales</taxon>
        <taxon>Agaricineae</taxon>
        <taxon>Hydnangiaceae</taxon>
        <taxon>Laccaria</taxon>
    </lineage>
</organism>
<accession>B0E2T9</accession>
<dbReference type="RefSeq" id="XP_001890507.1">
    <property type="nucleotide sequence ID" value="XM_001890472.1"/>
</dbReference>
<dbReference type="EMBL" id="DS547190">
    <property type="protein sequence ID" value="EDQ98836.1"/>
    <property type="molecule type" value="Genomic_DNA"/>
</dbReference>
<dbReference type="AlphaFoldDB" id="B0E2T9"/>
<evidence type="ECO:0000256" key="1">
    <source>
        <dbReference type="SAM" id="MobiDB-lite"/>
    </source>
</evidence>
<gene>
    <name evidence="2" type="ORF">LACBIDRAFT_296052</name>
</gene>
<dbReference type="InParanoid" id="B0E2T9"/>
<protein>
    <submittedName>
        <fullName evidence="2">Predicted protein</fullName>
    </submittedName>
</protein>
<reference evidence="2 3" key="1">
    <citation type="journal article" date="2008" name="Nature">
        <title>The genome of Laccaria bicolor provides insights into mycorrhizal symbiosis.</title>
        <authorList>
            <person name="Martin F."/>
            <person name="Aerts A."/>
            <person name="Ahren D."/>
            <person name="Brun A."/>
            <person name="Danchin E.G.J."/>
            <person name="Duchaussoy F."/>
            <person name="Gibon J."/>
            <person name="Kohler A."/>
            <person name="Lindquist E."/>
            <person name="Pereda V."/>
            <person name="Salamov A."/>
            <person name="Shapiro H.J."/>
            <person name="Wuyts J."/>
            <person name="Blaudez D."/>
            <person name="Buee M."/>
            <person name="Brokstein P."/>
            <person name="Canbaeck B."/>
            <person name="Cohen D."/>
            <person name="Courty P.E."/>
            <person name="Coutinho P.M."/>
            <person name="Delaruelle C."/>
            <person name="Detter J.C."/>
            <person name="Deveau A."/>
            <person name="DiFazio S."/>
            <person name="Duplessis S."/>
            <person name="Fraissinet-Tachet L."/>
            <person name="Lucic E."/>
            <person name="Frey-Klett P."/>
            <person name="Fourrey C."/>
            <person name="Feussner I."/>
            <person name="Gay G."/>
            <person name="Grimwood J."/>
            <person name="Hoegger P.J."/>
            <person name="Jain P."/>
            <person name="Kilaru S."/>
            <person name="Labbe J."/>
            <person name="Lin Y.C."/>
            <person name="Legue V."/>
            <person name="Le Tacon F."/>
            <person name="Marmeisse R."/>
            <person name="Melayah D."/>
            <person name="Montanini B."/>
            <person name="Muratet M."/>
            <person name="Nehls U."/>
            <person name="Niculita-Hirzel H."/>
            <person name="Oudot-Le Secq M.P."/>
            <person name="Peter M."/>
            <person name="Quesneville H."/>
            <person name="Rajashekar B."/>
            <person name="Reich M."/>
            <person name="Rouhier N."/>
            <person name="Schmutz J."/>
            <person name="Yin T."/>
            <person name="Chalot M."/>
            <person name="Henrissat B."/>
            <person name="Kuees U."/>
            <person name="Lucas S."/>
            <person name="Van de Peer Y."/>
            <person name="Podila G.K."/>
            <person name="Polle A."/>
            <person name="Pukkila P.J."/>
            <person name="Richardson P.M."/>
            <person name="Rouze P."/>
            <person name="Sanders I.R."/>
            <person name="Stajich J.E."/>
            <person name="Tunlid A."/>
            <person name="Tuskan G."/>
            <person name="Grigoriev I.V."/>
        </authorList>
    </citation>
    <scope>NUCLEOTIDE SEQUENCE [LARGE SCALE GENOMIC DNA]</scope>
    <source>
        <strain evidence="3">S238N-H82 / ATCC MYA-4686</strain>
    </source>
</reference>
<feature type="region of interest" description="Disordered" evidence="1">
    <location>
        <begin position="50"/>
        <end position="91"/>
    </location>
</feature>
<dbReference type="GeneID" id="6086165"/>
<name>B0E2T9_LACBS</name>
<dbReference type="KEGG" id="lbc:LACBIDRAFT_296052"/>
<evidence type="ECO:0000313" key="2">
    <source>
        <dbReference type="EMBL" id="EDQ98836.1"/>
    </source>
</evidence>
<proteinExistence type="predicted"/>
<sequence length="163" mass="19017">MRHGLCFDLLIKRLRHLHCRVHFYSPSAQHPCLVLRQRFNHHVVPLEISRAGKDRSDNHRQSGDDDQLRLRRKKGEEGFNKEKGFYRKGHELTETQPMDDGVYVGKSHKVVLGRDDEFPEGNSETEKAELHVLWNSVVHPKYNHIFISADCRGSSVKKLRNDN</sequence>
<dbReference type="Proteomes" id="UP000001194">
    <property type="component" value="Unassembled WGS sequence"/>
</dbReference>
<dbReference type="HOGENOM" id="CLU_1627374_0_0_1"/>
<evidence type="ECO:0000313" key="3">
    <source>
        <dbReference type="Proteomes" id="UP000001194"/>
    </source>
</evidence>
<keyword evidence="3" id="KW-1185">Reference proteome</keyword>